<evidence type="ECO:0000313" key="2">
    <source>
        <dbReference type="EMBL" id="RZS97156.1"/>
    </source>
</evidence>
<dbReference type="AlphaFoldDB" id="A0A4Q7PA69"/>
<comment type="caution">
    <text evidence="2">The sequence shown here is derived from an EMBL/GenBank/DDBJ whole genome shotgun (WGS) entry which is preliminary data.</text>
</comment>
<accession>A0A4Q7PA69</accession>
<dbReference type="EMBL" id="SGXG01000001">
    <property type="protein sequence ID" value="RZS97156.1"/>
    <property type="molecule type" value="Genomic_DNA"/>
</dbReference>
<protein>
    <submittedName>
        <fullName evidence="2">Uncharacterized protein</fullName>
    </submittedName>
</protein>
<evidence type="ECO:0000256" key="1">
    <source>
        <dbReference type="SAM" id="Coils"/>
    </source>
</evidence>
<sequence>MKIIDIFAIVNGALASVQYDAYETHEFERVFDFFNDPNELWEFFEANQSDLEDGYYGKITIQEALKRTRKEAQELEDKILELAETGLENRSETLSTLFEPLSENEINYQGLERDKAYGLSKNSWIRIYAIRVALNKFVVSGGTIKLTKKMQGRPHTEQELEKLDITKKYLEEAEIDIDDFFTSK</sequence>
<dbReference type="OrthoDB" id="1067077at2"/>
<dbReference type="RefSeq" id="WP_130275971.1">
    <property type="nucleotide sequence ID" value="NZ_SGXG01000001.1"/>
</dbReference>
<evidence type="ECO:0000313" key="3">
    <source>
        <dbReference type="Proteomes" id="UP000292209"/>
    </source>
</evidence>
<reference evidence="2 3" key="1">
    <citation type="submission" date="2019-02" db="EMBL/GenBank/DDBJ databases">
        <title>Genomic Encyclopedia of Archaeal and Bacterial Type Strains, Phase II (KMG-II): from individual species to whole genera.</title>
        <authorList>
            <person name="Goeker M."/>
        </authorList>
    </citation>
    <scope>NUCLEOTIDE SEQUENCE [LARGE SCALE GENOMIC DNA]</scope>
    <source>
        <strain evidence="2 3">DSM 21411</strain>
    </source>
</reference>
<name>A0A4Q7PA69_9BACT</name>
<dbReference type="Proteomes" id="UP000292209">
    <property type="component" value="Unassembled WGS sequence"/>
</dbReference>
<organism evidence="2 3">
    <name type="scientific">Cecembia calidifontis</name>
    <dbReference type="NCBI Taxonomy" id="1187080"/>
    <lineage>
        <taxon>Bacteria</taxon>
        <taxon>Pseudomonadati</taxon>
        <taxon>Bacteroidota</taxon>
        <taxon>Cytophagia</taxon>
        <taxon>Cytophagales</taxon>
        <taxon>Cyclobacteriaceae</taxon>
        <taxon>Cecembia</taxon>
    </lineage>
</organism>
<gene>
    <name evidence="2" type="ORF">BC751_2753</name>
</gene>
<keyword evidence="1" id="KW-0175">Coiled coil</keyword>
<proteinExistence type="predicted"/>
<keyword evidence="3" id="KW-1185">Reference proteome</keyword>
<feature type="coiled-coil region" evidence="1">
    <location>
        <begin position="58"/>
        <end position="85"/>
    </location>
</feature>